<dbReference type="Proteomes" id="UP000253570">
    <property type="component" value="Unassembled WGS sequence"/>
</dbReference>
<feature type="binding site" evidence="6">
    <location>
        <position position="39"/>
    </location>
    <ligand>
        <name>Fe cation</name>
        <dbReference type="ChEBI" id="CHEBI:24875"/>
        <label>2</label>
    </ligand>
</feature>
<evidence type="ECO:0000256" key="1">
    <source>
        <dbReference type="ARBA" id="ARBA00022723"/>
    </source>
</evidence>
<comment type="similarity">
    <text evidence="4">Belongs to the YmdB-like family.</text>
</comment>
<proteinExistence type="inferred from homology"/>
<feature type="active site" description="Proton donor" evidence="5">
    <location>
        <position position="68"/>
    </location>
</feature>
<dbReference type="PIRSF" id="PIRSF004789">
    <property type="entry name" value="DR1281"/>
    <property type="match status" value="1"/>
</dbReference>
<protein>
    <submittedName>
        <fullName evidence="7">TIGR00282 family metallophosphoesterase</fullName>
    </submittedName>
</protein>
<dbReference type="GO" id="GO:0004113">
    <property type="term" value="F:2',3'-cyclic-nucleotide 3'-phosphodiesterase activity"/>
    <property type="evidence" value="ECO:0007669"/>
    <property type="project" value="TreeGrafter"/>
</dbReference>
<dbReference type="InterPro" id="IPR005235">
    <property type="entry name" value="YmdB-like"/>
</dbReference>
<evidence type="ECO:0000256" key="5">
    <source>
        <dbReference type="PIRSR" id="PIRSR004789-50"/>
    </source>
</evidence>
<feature type="binding site" evidence="6">
    <location>
        <position position="39"/>
    </location>
    <ligand>
        <name>Fe cation</name>
        <dbReference type="ChEBI" id="CHEBI:24875"/>
        <label>1</label>
    </ligand>
</feature>
<dbReference type="Pfam" id="PF13277">
    <property type="entry name" value="YmdB"/>
    <property type="match status" value="1"/>
</dbReference>
<dbReference type="EMBL" id="QOQD01000004">
    <property type="protein sequence ID" value="RCL73941.1"/>
    <property type="molecule type" value="Genomic_DNA"/>
</dbReference>
<dbReference type="SUPFAM" id="SSF56300">
    <property type="entry name" value="Metallo-dependent phosphatases"/>
    <property type="match status" value="1"/>
</dbReference>
<keyword evidence="3" id="KW-0408">Iron</keyword>
<keyword evidence="1 6" id="KW-0479">Metal-binding</keyword>
<evidence type="ECO:0000313" key="7">
    <source>
        <dbReference type="EMBL" id="RCL73941.1"/>
    </source>
</evidence>
<reference evidence="7 8" key="1">
    <citation type="journal article" date="2018" name="Microbiome">
        <title>Fine metagenomic profile of the Mediterranean stratified and mixed water columns revealed by assembly and recruitment.</title>
        <authorList>
            <person name="Haro-Moreno J.M."/>
            <person name="Lopez-Perez M."/>
            <person name="De La Torre J.R."/>
            <person name="Picazo A."/>
            <person name="Camacho A."/>
            <person name="Rodriguez-Valera F."/>
        </authorList>
    </citation>
    <scope>NUCLEOTIDE SEQUENCE [LARGE SCALE GENOMIC DNA]</scope>
    <source>
        <strain evidence="7">MED-G57</strain>
    </source>
</reference>
<dbReference type="NCBIfam" id="TIGR00282">
    <property type="entry name" value="TIGR00282 family metallophosphoesterase"/>
    <property type="match status" value="1"/>
</dbReference>
<evidence type="ECO:0000256" key="2">
    <source>
        <dbReference type="ARBA" id="ARBA00022801"/>
    </source>
</evidence>
<dbReference type="CDD" id="cd07382">
    <property type="entry name" value="MPP_DR1281"/>
    <property type="match status" value="1"/>
</dbReference>
<organism evidence="7 8">
    <name type="scientific">PS1 clade bacterium</name>
    <dbReference type="NCBI Taxonomy" id="2175152"/>
    <lineage>
        <taxon>Bacteria</taxon>
        <taxon>Pseudomonadati</taxon>
        <taxon>Pseudomonadota</taxon>
        <taxon>Alphaproteobacteria</taxon>
        <taxon>PS1 clade</taxon>
    </lineage>
</organism>
<comment type="caution">
    <text evidence="7">The sequence shown here is derived from an EMBL/GenBank/DDBJ whole genome shotgun (WGS) entry which is preliminary data.</text>
</comment>
<keyword evidence="2" id="KW-0378">Hydrolase</keyword>
<name>A0A368DRW1_9PROT</name>
<dbReference type="Gene3D" id="3.60.21.10">
    <property type="match status" value="1"/>
</dbReference>
<dbReference type="PANTHER" id="PTHR36303">
    <property type="entry name" value="2',3'-CYCLIC-NUCLEOTIDE 2'-PHOSPHODIESTERASE"/>
    <property type="match status" value="1"/>
</dbReference>
<evidence type="ECO:0000256" key="6">
    <source>
        <dbReference type="PIRSR" id="PIRSR004789-51"/>
    </source>
</evidence>
<feature type="binding site" evidence="6">
    <location>
        <position position="67"/>
    </location>
    <ligand>
        <name>Fe cation</name>
        <dbReference type="ChEBI" id="CHEBI:24875"/>
        <label>2</label>
    </ligand>
</feature>
<feature type="binding site" evidence="6">
    <location>
        <position position="153"/>
    </location>
    <ligand>
        <name>Fe cation</name>
        <dbReference type="ChEBI" id="CHEBI:24875"/>
        <label>2</label>
    </ligand>
</feature>
<evidence type="ECO:0000256" key="3">
    <source>
        <dbReference type="ARBA" id="ARBA00023004"/>
    </source>
</evidence>
<feature type="binding site" evidence="6">
    <location>
        <position position="40"/>
    </location>
    <ligand>
        <name>Fe cation</name>
        <dbReference type="ChEBI" id="CHEBI:24875"/>
        <label>1</label>
    </ligand>
</feature>
<feature type="binding site" evidence="6">
    <location>
        <position position="8"/>
    </location>
    <ligand>
        <name>Fe cation</name>
        <dbReference type="ChEBI" id="CHEBI:24875"/>
        <label>1</label>
    </ligand>
</feature>
<evidence type="ECO:0000256" key="4">
    <source>
        <dbReference type="ARBA" id="ARBA00061401"/>
    </source>
</evidence>
<dbReference type="InterPro" id="IPR029052">
    <property type="entry name" value="Metallo-depent_PP-like"/>
</dbReference>
<dbReference type="PANTHER" id="PTHR36303:SF1">
    <property type="entry name" value="2',3'-CYCLIC-NUCLEOTIDE 2'-PHOSPHODIESTERASE"/>
    <property type="match status" value="1"/>
</dbReference>
<dbReference type="GO" id="GO:0046872">
    <property type="term" value="F:metal ion binding"/>
    <property type="evidence" value="ECO:0007669"/>
    <property type="project" value="UniProtKB-KW"/>
</dbReference>
<dbReference type="FunFam" id="3.60.21.10:FF:000016">
    <property type="entry name" value="Putative metallophosphoesterase"/>
    <property type="match status" value="1"/>
</dbReference>
<sequence>MKALFIGDIVGQSGRKVVQDNLQKIISRYDLDFVIANGENSASGFGITEKIFHSLIDAGIDVVTSGNHIWDQRETLIYIEREDRLLRPANYPIGSPGRGSFVYKTRDGKQVLVINLMGRVFMNPLDDPFKVVDDIIEETSLQNSVDAIIVDMHAEATSEKLAMGYYLDGRVSMVIGTHTHVPTSDSRILEKGTGYISDVGMSGDYDSILGFNKKNPIDKFITSMPSGRFIPANGDGTLSGILFEINDLGLVKKLCPIKIGGLLAQDYPEF</sequence>
<feature type="binding site" evidence="6">
    <location>
        <position position="180"/>
    </location>
    <ligand>
        <name>Fe cation</name>
        <dbReference type="ChEBI" id="CHEBI:24875"/>
        <label>1</label>
    </ligand>
</feature>
<feature type="binding site" evidence="6">
    <location>
        <position position="178"/>
    </location>
    <ligand>
        <name>Fe cation</name>
        <dbReference type="ChEBI" id="CHEBI:24875"/>
        <label>2</label>
    </ligand>
</feature>
<dbReference type="AlphaFoldDB" id="A0A368DRW1"/>
<gene>
    <name evidence="7" type="ORF">DBW71_02400</name>
</gene>
<evidence type="ECO:0000313" key="8">
    <source>
        <dbReference type="Proteomes" id="UP000253570"/>
    </source>
</evidence>
<accession>A0A368DRW1</accession>